<sequence>MILSDRYASILNTIFISLMFSSAIPALFATSAATFAATFLFDKIALLRLYRIPPKLDQSLAIFAVDVMRFPIIIHCIIAIWSLSNPALLDSYRVPGDDSLDPLSSDQIGLSSADYIMNRIRVVNALPIVIVFFALFSQNVL</sequence>
<dbReference type="AlphaFoldDB" id="A0A0H5QNI7"/>
<dbReference type="EMBL" id="HACM01003121">
    <property type="protein sequence ID" value="CRZ03563.1"/>
    <property type="molecule type" value="Transcribed_RNA"/>
</dbReference>
<organism evidence="2">
    <name type="scientific">Spongospora subterranea</name>
    <dbReference type="NCBI Taxonomy" id="70186"/>
    <lineage>
        <taxon>Eukaryota</taxon>
        <taxon>Sar</taxon>
        <taxon>Rhizaria</taxon>
        <taxon>Endomyxa</taxon>
        <taxon>Phytomyxea</taxon>
        <taxon>Plasmodiophorida</taxon>
        <taxon>Plasmodiophoridae</taxon>
        <taxon>Spongospora</taxon>
    </lineage>
</organism>
<reference evidence="2" key="1">
    <citation type="submission" date="2015-04" db="EMBL/GenBank/DDBJ databases">
        <title>The genome sequence of the plant pathogenic Rhizarian Plasmodiophora brassicae reveals insights in its biotrophic life cycle and the origin of chitin synthesis.</title>
        <authorList>
            <person name="Schwelm A."/>
            <person name="Fogelqvist J."/>
            <person name="Knaust A."/>
            <person name="Julke S."/>
            <person name="Lilja T."/>
            <person name="Dhandapani V."/>
            <person name="Bonilla-Rosso G."/>
            <person name="Karlsson M."/>
            <person name="Shevchenko A."/>
            <person name="Choi S.R."/>
            <person name="Kim H.G."/>
            <person name="Park J.Y."/>
            <person name="Lim Y.P."/>
            <person name="Ludwig-Muller J."/>
            <person name="Dixelius C."/>
        </authorList>
    </citation>
    <scope>NUCLEOTIDE SEQUENCE</scope>
    <source>
        <tissue evidence="2">Potato root galls</tissue>
    </source>
</reference>
<feature type="non-terminal residue" evidence="2">
    <location>
        <position position="141"/>
    </location>
</feature>
<accession>A0A0H5QNI7</accession>
<keyword evidence="1" id="KW-1133">Transmembrane helix</keyword>
<keyword evidence="1" id="KW-0812">Transmembrane</keyword>
<evidence type="ECO:0000313" key="2">
    <source>
        <dbReference type="EMBL" id="CRZ03563.1"/>
    </source>
</evidence>
<feature type="transmembrane region" description="Helical" evidence="1">
    <location>
        <begin position="14"/>
        <end position="40"/>
    </location>
</feature>
<evidence type="ECO:0000256" key="1">
    <source>
        <dbReference type="SAM" id="Phobius"/>
    </source>
</evidence>
<keyword evidence="1" id="KW-0472">Membrane</keyword>
<proteinExistence type="predicted"/>
<name>A0A0H5QNI7_9EUKA</name>
<protein>
    <submittedName>
        <fullName evidence="2">Uncharacterized protein</fullName>
    </submittedName>
</protein>
<feature type="transmembrane region" description="Helical" evidence="1">
    <location>
        <begin position="120"/>
        <end position="137"/>
    </location>
</feature>
<feature type="transmembrane region" description="Helical" evidence="1">
    <location>
        <begin position="60"/>
        <end position="83"/>
    </location>
</feature>